<keyword evidence="1" id="KW-1133">Transmembrane helix</keyword>
<accession>A0A6C0KG32</accession>
<dbReference type="AlphaFoldDB" id="A0A6C0KG32"/>
<protein>
    <submittedName>
        <fullName evidence="2">Uncharacterized protein</fullName>
    </submittedName>
</protein>
<dbReference type="EMBL" id="MN740876">
    <property type="protein sequence ID" value="QHU16096.1"/>
    <property type="molecule type" value="Genomic_DNA"/>
</dbReference>
<reference evidence="2" key="1">
    <citation type="journal article" date="2020" name="Nature">
        <title>Giant virus diversity and host interactions through global metagenomics.</title>
        <authorList>
            <person name="Schulz F."/>
            <person name="Roux S."/>
            <person name="Paez-Espino D."/>
            <person name="Jungbluth S."/>
            <person name="Walsh D.A."/>
            <person name="Denef V.J."/>
            <person name="McMahon K.D."/>
            <person name="Konstantinidis K.T."/>
            <person name="Eloe-Fadrosh E.A."/>
            <person name="Kyrpides N.C."/>
            <person name="Woyke T."/>
        </authorList>
    </citation>
    <scope>NUCLEOTIDE SEQUENCE</scope>
    <source>
        <strain evidence="2">GVMAG-S-3300011013-78</strain>
    </source>
</reference>
<feature type="transmembrane region" description="Helical" evidence="1">
    <location>
        <begin position="7"/>
        <end position="24"/>
    </location>
</feature>
<keyword evidence="1" id="KW-0472">Membrane</keyword>
<evidence type="ECO:0000256" key="1">
    <source>
        <dbReference type="SAM" id="Phobius"/>
    </source>
</evidence>
<evidence type="ECO:0000313" key="2">
    <source>
        <dbReference type="EMBL" id="QHU16096.1"/>
    </source>
</evidence>
<sequence length="130" mass="14830">MISIHEILIIVTIIILSLYLFKNVKENFENYPESAEQLLLADSYGQKLHAGLSDFSYSIRNKLFSQSLNSYQQITNNKKEWATPCDGTTATADMCGNLYKSKEEQECLVQPPLGKGTRVNYYLTPYNDAY</sequence>
<name>A0A6C0KG32_9ZZZZ</name>
<organism evidence="2">
    <name type="scientific">viral metagenome</name>
    <dbReference type="NCBI Taxonomy" id="1070528"/>
    <lineage>
        <taxon>unclassified sequences</taxon>
        <taxon>metagenomes</taxon>
        <taxon>organismal metagenomes</taxon>
    </lineage>
</organism>
<proteinExistence type="predicted"/>
<keyword evidence="1" id="KW-0812">Transmembrane</keyword>